<evidence type="ECO:0000256" key="1">
    <source>
        <dbReference type="SAM" id="MobiDB-lite"/>
    </source>
</evidence>
<gene>
    <name evidence="3" type="ORF">CAMP_LOCUS15905</name>
</gene>
<evidence type="ECO:0000313" key="3">
    <source>
        <dbReference type="EMBL" id="CAI5453268.1"/>
    </source>
</evidence>
<feature type="region of interest" description="Disordered" evidence="1">
    <location>
        <begin position="22"/>
        <end position="67"/>
    </location>
</feature>
<name>A0A9P1J1F9_9PELO</name>
<dbReference type="Proteomes" id="UP001152747">
    <property type="component" value="Unassembled WGS sequence"/>
</dbReference>
<comment type="caution">
    <text evidence="3">The sequence shown here is derived from an EMBL/GenBank/DDBJ whole genome shotgun (WGS) entry which is preliminary data.</text>
</comment>
<keyword evidence="2" id="KW-0732">Signal</keyword>
<reference evidence="3" key="1">
    <citation type="submission" date="2022-11" db="EMBL/GenBank/DDBJ databases">
        <authorList>
            <person name="Kikuchi T."/>
        </authorList>
    </citation>
    <scope>NUCLEOTIDE SEQUENCE</scope>
    <source>
        <strain evidence="3">PS1010</strain>
    </source>
</reference>
<accession>A0A9P1J1F9</accession>
<proteinExistence type="predicted"/>
<dbReference type="AlphaFoldDB" id="A0A9P1J1F9"/>
<feature type="chain" id="PRO_5040441433" evidence="2">
    <location>
        <begin position="22"/>
        <end position="67"/>
    </location>
</feature>
<sequence>MHRKLVFLFAFLMISYHFVGAEPGSGKKPPPPPTDPTDDNDYLTTKNKAPPKKETDPYDTFTTPDWD</sequence>
<dbReference type="EMBL" id="CANHGI010000005">
    <property type="protein sequence ID" value="CAI5453268.1"/>
    <property type="molecule type" value="Genomic_DNA"/>
</dbReference>
<feature type="signal peptide" evidence="2">
    <location>
        <begin position="1"/>
        <end position="21"/>
    </location>
</feature>
<evidence type="ECO:0000256" key="2">
    <source>
        <dbReference type="SAM" id="SignalP"/>
    </source>
</evidence>
<evidence type="ECO:0000313" key="4">
    <source>
        <dbReference type="Proteomes" id="UP001152747"/>
    </source>
</evidence>
<protein>
    <submittedName>
        <fullName evidence="3">Uncharacterized protein</fullName>
    </submittedName>
</protein>
<organism evidence="3 4">
    <name type="scientific">Caenorhabditis angaria</name>
    <dbReference type="NCBI Taxonomy" id="860376"/>
    <lineage>
        <taxon>Eukaryota</taxon>
        <taxon>Metazoa</taxon>
        <taxon>Ecdysozoa</taxon>
        <taxon>Nematoda</taxon>
        <taxon>Chromadorea</taxon>
        <taxon>Rhabditida</taxon>
        <taxon>Rhabditina</taxon>
        <taxon>Rhabditomorpha</taxon>
        <taxon>Rhabditoidea</taxon>
        <taxon>Rhabditidae</taxon>
        <taxon>Peloderinae</taxon>
        <taxon>Caenorhabditis</taxon>
    </lineage>
</organism>
<keyword evidence="4" id="KW-1185">Reference proteome</keyword>